<keyword evidence="2" id="KW-0812">Transmembrane</keyword>
<evidence type="ECO:0000256" key="1">
    <source>
        <dbReference type="SAM" id="MobiDB-lite"/>
    </source>
</evidence>
<feature type="region of interest" description="Disordered" evidence="1">
    <location>
        <begin position="1"/>
        <end position="27"/>
    </location>
</feature>
<keyword evidence="2" id="KW-1133">Transmembrane helix</keyword>
<feature type="transmembrane region" description="Helical" evidence="2">
    <location>
        <begin position="133"/>
        <end position="156"/>
    </location>
</feature>
<dbReference type="SUPFAM" id="SSF47954">
    <property type="entry name" value="Cyclin-like"/>
    <property type="match status" value="1"/>
</dbReference>
<evidence type="ECO:0000313" key="3">
    <source>
        <dbReference type="EMBL" id="AYV77576.1"/>
    </source>
</evidence>
<gene>
    <name evidence="3" type="ORF">Dasosvirus8_10</name>
</gene>
<sequence>MPRKKVEKPKKAKQTKKKTDDASVEQNIPDEVVHEQVVPEKIVDNVKDEQTVIPEKEVKQEAVQEAEPEKKVISEEKVIAGKDQKYETDSKGEMINCIRMLNFFNNKLDDQKDAMYLLHTENNRLNNMLEDSIYLNVTITTLILCIVGYHLFYTMIRNNNGISSPVSTYFIYIVLACIYIAIKVYNIAR</sequence>
<evidence type="ECO:0000256" key="2">
    <source>
        <dbReference type="SAM" id="Phobius"/>
    </source>
</evidence>
<accession>A0A3G4ZRN5</accession>
<feature type="transmembrane region" description="Helical" evidence="2">
    <location>
        <begin position="168"/>
        <end position="188"/>
    </location>
</feature>
<dbReference type="EMBL" id="MK072049">
    <property type="protein sequence ID" value="AYV77576.1"/>
    <property type="molecule type" value="Genomic_DNA"/>
</dbReference>
<proteinExistence type="predicted"/>
<name>A0A3G4ZRN5_9VIRU</name>
<organism evidence="3">
    <name type="scientific">Dasosvirus sp</name>
    <dbReference type="NCBI Taxonomy" id="2487764"/>
    <lineage>
        <taxon>Viruses</taxon>
        <taxon>Varidnaviria</taxon>
        <taxon>Bamfordvirae</taxon>
        <taxon>Nucleocytoviricota</taxon>
        <taxon>Megaviricetes</taxon>
        <taxon>Imitervirales</taxon>
        <taxon>Mimiviridae</taxon>
        <taxon>Klosneuvirinae</taxon>
    </lineage>
</organism>
<reference evidence="3" key="1">
    <citation type="submission" date="2018-10" db="EMBL/GenBank/DDBJ databases">
        <title>Hidden diversity of soil giant viruses.</title>
        <authorList>
            <person name="Schulz F."/>
            <person name="Alteio L."/>
            <person name="Goudeau D."/>
            <person name="Ryan E.M."/>
            <person name="Malmstrom R.R."/>
            <person name="Blanchard J."/>
            <person name="Woyke T."/>
        </authorList>
    </citation>
    <scope>NUCLEOTIDE SEQUENCE</scope>
    <source>
        <strain evidence="3">DSV1</strain>
    </source>
</reference>
<feature type="compositionally biased region" description="Basic residues" evidence="1">
    <location>
        <begin position="1"/>
        <end position="16"/>
    </location>
</feature>
<dbReference type="InterPro" id="IPR036915">
    <property type="entry name" value="Cyclin-like_sf"/>
</dbReference>
<protein>
    <submittedName>
        <fullName evidence="3">Uncharacterized protein</fullName>
    </submittedName>
</protein>
<keyword evidence="2" id="KW-0472">Membrane</keyword>